<dbReference type="GO" id="GO:0030288">
    <property type="term" value="C:outer membrane-bounded periplasmic space"/>
    <property type="evidence" value="ECO:0007669"/>
    <property type="project" value="TreeGrafter"/>
</dbReference>
<dbReference type="PROSITE" id="PS51257">
    <property type="entry name" value="PROKAR_LIPOPROTEIN"/>
    <property type="match status" value="1"/>
</dbReference>
<dbReference type="InterPro" id="IPR002491">
    <property type="entry name" value="ABC_transptr_periplasmic_BD"/>
</dbReference>
<proteinExistence type="inferred from homology"/>
<evidence type="ECO:0000256" key="1">
    <source>
        <dbReference type="ARBA" id="ARBA00004196"/>
    </source>
</evidence>
<dbReference type="Pfam" id="PF01497">
    <property type="entry name" value="Peripla_BP_2"/>
    <property type="match status" value="1"/>
</dbReference>
<dbReference type="AlphaFoldDB" id="A0A1G8DL38"/>
<gene>
    <name evidence="8" type="ORF">SAMN04488693_101632</name>
</gene>
<evidence type="ECO:0000313" key="9">
    <source>
        <dbReference type="Proteomes" id="UP000199258"/>
    </source>
</evidence>
<keyword evidence="3" id="KW-0813">Transport</keyword>
<accession>A0A1G8DL38</accession>
<name>A0A1G8DL38_9MICC</name>
<evidence type="ECO:0000259" key="7">
    <source>
        <dbReference type="PROSITE" id="PS50983"/>
    </source>
</evidence>
<dbReference type="EMBL" id="FNDT01000001">
    <property type="protein sequence ID" value="SDH58110.1"/>
    <property type="molecule type" value="Genomic_DNA"/>
</dbReference>
<dbReference type="PROSITE" id="PS50983">
    <property type="entry name" value="FE_B12_PBP"/>
    <property type="match status" value="1"/>
</dbReference>
<dbReference type="InterPro" id="IPR051313">
    <property type="entry name" value="Bact_iron-sidero_bind"/>
</dbReference>
<evidence type="ECO:0000313" key="8">
    <source>
        <dbReference type="EMBL" id="SDH58110.1"/>
    </source>
</evidence>
<evidence type="ECO:0000256" key="4">
    <source>
        <dbReference type="ARBA" id="ARBA00022729"/>
    </source>
</evidence>
<evidence type="ECO:0000256" key="3">
    <source>
        <dbReference type="ARBA" id="ARBA00022448"/>
    </source>
</evidence>
<comment type="subcellular location">
    <subcellularLocation>
        <location evidence="1">Cell envelope</location>
    </subcellularLocation>
</comment>
<dbReference type="SUPFAM" id="SSF53807">
    <property type="entry name" value="Helical backbone' metal receptor"/>
    <property type="match status" value="1"/>
</dbReference>
<comment type="similarity">
    <text evidence="2">Belongs to the bacterial solute-binding protein 8 family.</text>
</comment>
<dbReference type="CDD" id="cd01146">
    <property type="entry name" value="FhuD"/>
    <property type="match status" value="1"/>
</dbReference>
<dbReference type="GO" id="GO:1901678">
    <property type="term" value="P:iron coordination entity transport"/>
    <property type="evidence" value="ECO:0007669"/>
    <property type="project" value="UniProtKB-ARBA"/>
</dbReference>
<protein>
    <submittedName>
        <fullName evidence="8">Iron complex transport system substrate-binding protein</fullName>
    </submittedName>
</protein>
<dbReference type="PANTHER" id="PTHR30532:SF24">
    <property type="entry name" value="FERRIC ENTEROBACTIN-BINDING PERIPLASMIC PROTEIN FEPB"/>
    <property type="match status" value="1"/>
</dbReference>
<dbReference type="Proteomes" id="UP000199258">
    <property type="component" value="Unassembled WGS sequence"/>
</dbReference>
<feature type="domain" description="Fe/B12 periplasmic-binding" evidence="7">
    <location>
        <begin position="65"/>
        <end position="346"/>
    </location>
</feature>
<dbReference type="PANTHER" id="PTHR30532">
    <property type="entry name" value="IRON III DICITRATE-BINDING PERIPLASMIC PROTEIN"/>
    <property type="match status" value="1"/>
</dbReference>
<feature type="chain" id="PRO_5039279001" evidence="6">
    <location>
        <begin position="25"/>
        <end position="352"/>
    </location>
</feature>
<dbReference type="Gene3D" id="3.40.50.1980">
    <property type="entry name" value="Nitrogenase molybdenum iron protein domain"/>
    <property type="match status" value="2"/>
</dbReference>
<keyword evidence="5" id="KW-0175">Coiled coil</keyword>
<evidence type="ECO:0000256" key="2">
    <source>
        <dbReference type="ARBA" id="ARBA00008814"/>
    </source>
</evidence>
<evidence type="ECO:0000256" key="5">
    <source>
        <dbReference type="SAM" id="Coils"/>
    </source>
</evidence>
<reference evidence="8 9" key="1">
    <citation type="submission" date="2016-10" db="EMBL/GenBank/DDBJ databases">
        <authorList>
            <person name="de Groot N.N."/>
        </authorList>
    </citation>
    <scope>NUCLEOTIDE SEQUENCE [LARGE SCALE GENOMIC DNA]</scope>
    <source>
        <strain evidence="8 9">NP_1H</strain>
    </source>
</reference>
<keyword evidence="4 6" id="KW-0732">Signal</keyword>
<dbReference type="OrthoDB" id="1846031at2"/>
<evidence type="ECO:0000256" key="6">
    <source>
        <dbReference type="SAM" id="SignalP"/>
    </source>
</evidence>
<feature type="signal peptide" evidence="6">
    <location>
        <begin position="1"/>
        <end position="24"/>
    </location>
</feature>
<sequence length="352" mass="36700">MAPTRLRGLIAAAAVAALSLSACSTGPAGGGSEAAGANDAGSAEAFPVTIEHAFGETVLEEKPERVATVSWVNADVALALGVVPVGMPVDEYGGNEQGSTPWKDAKLEELDAAIGTENAPVQYSEADGIAFDEIAATNPDVILAAYSGLTEEDYNTLSEIAPVVAYPEVAYGTAWQDSTAMIGEALGLAEEADQLIAETEEQIAEAAAEYPAIEGKTFIFGNLEPNSAEGVNIYTASDNRPRFLTQIGMQMADVVAENTTGDEFFIPWSAERADELESDVFVTWVPDDATREAIGEDPLLSQIPAVETGALVADADNTLTLSISAASPLSLVWALDKWLPMINEAAEAADAA</sequence>
<feature type="coiled-coil region" evidence="5">
    <location>
        <begin position="189"/>
        <end position="216"/>
    </location>
</feature>
<keyword evidence="9" id="KW-1185">Reference proteome</keyword>
<organism evidence="8 9">
    <name type="scientific">Arthrobacter subterraneus</name>
    <dbReference type="NCBI Taxonomy" id="335973"/>
    <lineage>
        <taxon>Bacteria</taxon>
        <taxon>Bacillati</taxon>
        <taxon>Actinomycetota</taxon>
        <taxon>Actinomycetes</taxon>
        <taxon>Micrococcales</taxon>
        <taxon>Micrococcaceae</taxon>
        <taxon>Arthrobacter</taxon>
    </lineage>
</organism>
<dbReference type="STRING" id="335973.SAMN04488693_101632"/>
<dbReference type="RefSeq" id="WP_090584440.1">
    <property type="nucleotide sequence ID" value="NZ_FNDT01000001.1"/>
</dbReference>